<gene>
    <name evidence="2" type="ORF">g.10730</name>
</gene>
<organism evidence="2">
    <name type="scientific">Pectinophora gossypiella</name>
    <name type="common">Cotton pink bollworm</name>
    <name type="synonym">Depressaria gossypiella</name>
    <dbReference type="NCBI Taxonomy" id="13191"/>
    <lineage>
        <taxon>Eukaryota</taxon>
        <taxon>Metazoa</taxon>
        <taxon>Ecdysozoa</taxon>
        <taxon>Arthropoda</taxon>
        <taxon>Hexapoda</taxon>
        <taxon>Insecta</taxon>
        <taxon>Pterygota</taxon>
        <taxon>Neoptera</taxon>
        <taxon>Endopterygota</taxon>
        <taxon>Lepidoptera</taxon>
        <taxon>Glossata</taxon>
        <taxon>Ditrysia</taxon>
        <taxon>Gelechioidea</taxon>
        <taxon>Gelechiidae</taxon>
        <taxon>Apatetrinae</taxon>
        <taxon>Pectinophora</taxon>
    </lineage>
</organism>
<dbReference type="GO" id="GO:0007035">
    <property type="term" value="P:vacuolar acidification"/>
    <property type="evidence" value="ECO:0007669"/>
    <property type="project" value="TreeGrafter"/>
</dbReference>
<dbReference type="SMART" id="SM00320">
    <property type="entry name" value="WD40"/>
    <property type="match status" value="5"/>
</dbReference>
<dbReference type="InterPro" id="IPR015943">
    <property type="entry name" value="WD40/YVTN_repeat-like_dom_sf"/>
</dbReference>
<dbReference type="SUPFAM" id="SSF50978">
    <property type="entry name" value="WD40 repeat-like"/>
    <property type="match status" value="1"/>
</dbReference>
<dbReference type="PANTHER" id="PTHR13950:SF9">
    <property type="entry name" value="RABCONNECTIN-3A"/>
    <property type="match status" value="1"/>
</dbReference>
<dbReference type="EMBL" id="GDQN01002663">
    <property type="protein sequence ID" value="JAT88391.1"/>
    <property type="molecule type" value="Transcribed_RNA"/>
</dbReference>
<dbReference type="AlphaFoldDB" id="A0A1E1WNH2"/>
<dbReference type="InterPro" id="IPR052208">
    <property type="entry name" value="DmX-like/RAVE_component"/>
</dbReference>
<reference evidence="2" key="1">
    <citation type="submission" date="2015-09" db="EMBL/GenBank/DDBJ databases">
        <title>De novo assembly of Pectinophora gossypiella (Pink Bollworm) gut transcriptome.</title>
        <authorList>
            <person name="Tassone E.E."/>
        </authorList>
    </citation>
    <scope>NUCLEOTIDE SEQUENCE</scope>
</reference>
<dbReference type="FunFam" id="2.130.10.10:FF:000651">
    <property type="entry name" value="RaBConnectin related"/>
    <property type="match status" value="1"/>
</dbReference>
<name>A0A1E1WNH2_PECGO</name>
<dbReference type="InterPro" id="IPR036322">
    <property type="entry name" value="WD40_repeat_dom_sf"/>
</dbReference>
<dbReference type="Pfam" id="PF00400">
    <property type="entry name" value="WD40"/>
    <property type="match status" value="5"/>
</dbReference>
<dbReference type="PANTHER" id="PTHR13950">
    <property type="entry name" value="RABCONNECTIN-RELATED"/>
    <property type="match status" value="1"/>
</dbReference>
<dbReference type="PROSITE" id="PS50082">
    <property type="entry name" value="WD_REPEATS_2"/>
    <property type="match status" value="3"/>
</dbReference>
<dbReference type="Gene3D" id="2.130.10.10">
    <property type="entry name" value="YVTN repeat-like/Quinoprotein amine dehydrogenase"/>
    <property type="match status" value="2"/>
</dbReference>
<feature type="repeat" description="WD" evidence="1">
    <location>
        <begin position="180"/>
        <end position="221"/>
    </location>
</feature>
<dbReference type="InterPro" id="IPR001680">
    <property type="entry name" value="WD40_rpt"/>
</dbReference>
<keyword evidence="1" id="KW-0853">WD repeat</keyword>
<feature type="repeat" description="WD" evidence="1">
    <location>
        <begin position="1"/>
        <end position="23"/>
    </location>
</feature>
<accession>A0A1E1WNH2</accession>
<evidence type="ECO:0000256" key="1">
    <source>
        <dbReference type="PROSITE-ProRule" id="PRU00221"/>
    </source>
</evidence>
<sequence length="277" mass="29927">MAAHPTQPLYLTGGADGSVQLWEWGHPSCVWSPRAPGAFAKVTRVRFSDYGNKFAAADADGNLALWQLHPSASHHQPGQPHASPRPFFTHQCHSKGISDFVFLGSCSLVATAGHSSESKNVAIWDTLMPIKKALVVSWTCHEGGAASVAWAGTSGALVSCGRRGDVLVWDLRARAPRHKLHAHHAPIKCVALSPREDIYAIGAADGDIKVFSLATHQLLHTFTGEHARSSFFKHIGQGVTQIHIDNAGRLFSCGADGTMKVRKLPERDAPPPHQPHY</sequence>
<dbReference type="OrthoDB" id="342131at2759"/>
<dbReference type="GO" id="GO:0043291">
    <property type="term" value="C:RAVE complex"/>
    <property type="evidence" value="ECO:0007669"/>
    <property type="project" value="TreeGrafter"/>
</dbReference>
<evidence type="ECO:0000313" key="2">
    <source>
        <dbReference type="EMBL" id="JAT88391.1"/>
    </source>
</evidence>
<feature type="repeat" description="WD" evidence="1">
    <location>
        <begin position="138"/>
        <end position="179"/>
    </location>
</feature>
<protein>
    <submittedName>
        <fullName evidence="2">Uncharacterized protein</fullName>
    </submittedName>
</protein>
<proteinExistence type="predicted"/>